<evidence type="ECO:0008006" key="3">
    <source>
        <dbReference type="Google" id="ProtNLM"/>
    </source>
</evidence>
<gene>
    <name evidence="1" type="ORF">PEPS_23890</name>
</gene>
<reference evidence="1 2" key="1">
    <citation type="submission" date="2021-12" db="EMBL/GenBank/DDBJ databases">
        <title>Genome sequencing of bacteria with rrn-lacking chromosome and rrn-plasmid.</title>
        <authorList>
            <person name="Anda M."/>
            <person name="Iwasaki W."/>
        </authorList>
    </citation>
    <scope>NUCLEOTIDE SEQUENCE [LARGE SCALE GENOMIC DNA]</scope>
    <source>
        <strain evidence="1 2">NBRC 101262</strain>
    </source>
</reference>
<organism evidence="1 2">
    <name type="scientific">Persicobacter psychrovividus</name>
    <dbReference type="NCBI Taxonomy" id="387638"/>
    <lineage>
        <taxon>Bacteria</taxon>
        <taxon>Pseudomonadati</taxon>
        <taxon>Bacteroidota</taxon>
        <taxon>Cytophagia</taxon>
        <taxon>Cytophagales</taxon>
        <taxon>Persicobacteraceae</taxon>
        <taxon>Persicobacter</taxon>
    </lineage>
</organism>
<dbReference type="EMBL" id="AP025292">
    <property type="protein sequence ID" value="BDD00109.1"/>
    <property type="molecule type" value="Genomic_DNA"/>
</dbReference>
<proteinExistence type="predicted"/>
<keyword evidence="2" id="KW-1185">Reference proteome</keyword>
<evidence type="ECO:0000313" key="2">
    <source>
        <dbReference type="Proteomes" id="UP001354989"/>
    </source>
</evidence>
<protein>
    <recommendedName>
        <fullName evidence="3">Thiamine pyrophosphokinase</fullName>
    </recommendedName>
</protein>
<evidence type="ECO:0000313" key="1">
    <source>
        <dbReference type="EMBL" id="BDD00109.1"/>
    </source>
</evidence>
<accession>A0ABM7VGL7</accession>
<dbReference type="RefSeq" id="WP_338397164.1">
    <property type="nucleotide sequence ID" value="NZ_AP025292.1"/>
</dbReference>
<sequence length="193" mass="22263">MSSHHIIRDNQEPALLILQLAPTDEAFLDQILEWSPTVITTTDYYERVIMHGIKVDLVVGPPSPNTENQPNQKHDYFNSPLSDYWINDLINELIRKSYIGLYIFAPSNLCTQIDTKKALPFQISLIDEQFVWKLSHKPIDKWFKAGQKLQSATADIYQKEKIIISKNGLFEVPNSGMVSIKASHAFWWAEYLQ</sequence>
<dbReference type="Proteomes" id="UP001354989">
    <property type="component" value="Chromosome"/>
</dbReference>
<name>A0ABM7VGL7_9BACT</name>